<name>A0A1E4SNT1_9ASCO</name>
<sequence length="107" mass="11776">MPDLFDNFFGKINTKLNGGKTNTHYGASSQVNTGKFYSYHTNGTNNNYWLPRKDMGGKPTDTSPAKVSVVHEDTAIKPRMNSMASMSSESEDGGRSRFNSVSSESEK</sequence>
<feature type="region of interest" description="Disordered" evidence="1">
    <location>
        <begin position="77"/>
        <end position="107"/>
    </location>
</feature>
<evidence type="ECO:0000313" key="3">
    <source>
        <dbReference type="Proteomes" id="UP000094285"/>
    </source>
</evidence>
<feature type="compositionally biased region" description="Polar residues" evidence="1">
    <location>
        <begin position="97"/>
        <end position="107"/>
    </location>
</feature>
<evidence type="ECO:0000313" key="2">
    <source>
        <dbReference type="EMBL" id="ODV81155.1"/>
    </source>
</evidence>
<dbReference type="AlphaFoldDB" id="A0A1E4SNT1"/>
<organism evidence="2 3">
    <name type="scientific">Suhomyces tanzawaensis NRRL Y-17324</name>
    <dbReference type="NCBI Taxonomy" id="984487"/>
    <lineage>
        <taxon>Eukaryota</taxon>
        <taxon>Fungi</taxon>
        <taxon>Dikarya</taxon>
        <taxon>Ascomycota</taxon>
        <taxon>Saccharomycotina</taxon>
        <taxon>Pichiomycetes</taxon>
        <taxon>Debaryomycetaceae</taxon>
        <taxon>Suhomyces</taxon>
    </lineage>
</organism>
<reference evidence="3" key="1">
    <citation type="submission" date="2016-05" db="EMBL/GenBank/DDBJ databases">
        <title>Comparative genomics of biotechnologically important yeasts.</title>
        <authorList>
            <consortium name="DOE Joint Genome Institute"/>
            <person name="Riley R."/>
            <person name="Haridas S."/>
            <person name="Wolfe K.H."/>
            <person name="Lopes M.R."/>
            <person name="Hittinger C.T."/>
            <person name="Goker M."/>
            <person name="Salamov A."/>
            <person name="Wisecaver J."/>
            <person name="Long T.M."/>
            <person name="Aerts A.L."/>
            <person name="Barry K."/>
            <person name="Choi C."/>
            <person name="Clum A."/>
            <person name="Coughlan A.Y."/>
            <person name="Deshpande S."/>
            <person name="Douglass A.P."/>
            <person name="Hanson S.J."/>
            <person name="Klenk H.-P."/>
            <person name="Labutti K."/>
            <person name="Lapidus A."/>
            <person name="Lindquist E."/>
            <person name="Lipzen A."/>
            <person name="Meier-Kolthoff J.P."/>
            <person name="Ohm R.A."/>
            <person name="Otillar R.P."/>
            <person name="Pangilinan J."/>
            <person name="Peng Y."/>
            <person name="Rokas A."/>
            <person name="Rosa C.A."/>
            <person name="Scheuner C."/>
            <person name="Sibirny A.A."/>
            <person name="Slot J.C."/>
            <person name="Stielow J.B."/>
            <person name="Sun H."/>
            <person name="Kurtzman C.P."/>
            <person name="Blackwell M."/>
            <person name="Grigoriev I.V."/>
            <person name="Jeffries T.W."/>
        </authorList>
    </citation>
    <scope>NUCLEOTIDE SEQUENCE [LARGE SCALE GENOMIC DNA]</scope>
    <source>
        <strain evidence="3">NRRL Y-17324</strain>
    </source>
</reference>
<evidence type="ECO:0000256" key="1">
    <source>
        <dbReference type="SAM" id="MobiDB-lite"/>
    </source>
</evidence>
<dbReference type="EMBL" id="KV453910">
    <property type="protein sequence ID" value="ODV81155.1"/>
    <property type="molecule type" value="Genomic_DNA"/>
</dbReference>
<keyword evidence="3" id="KW-1185">Reference proteome</keyword>
<dbReference type="RefSeq" id="XP_020066277.1">
    <property type="nucleotide sequence ID" value="XM_020209915.1"/>
</dbReference>
<dbReference type="OrthoDB" id="4090363at2759"/>
<dbReference type="Proteomes" id="UP000094285">
    <property type="component" value="Unassembled WGS sequence"/>
</dbReference>
<accession>A0A1E4SNT1</accession>
<proteinExistence type="predicted"/>
<protein>
    <submittedName>
        <fullName evidence="2">Uncharacterized protein</fullName>
    </submittedName>
</protein>
<dbReference type="GeneID" id="30984051"/>
<gene>
    <name evidence="2" type="ORF">CANTADRAFT_5121</name>
</gene>